<feature type="transmembrane region" description="Helical" evidence="10">
    <location>
        <begin position="14"/>
        <end position="35"/>
    </location>
</feature>
<dbReference type="STRING" id="200324.A0A2N5ST99"/>
<keyword evidence="10" id="KW-0812">Transmembrane</keyword>
<evidence type="ECO:0000256" key="7">
    <source>
        <dbReference type="ARBA" id="ARBA00029392"/>
    </source>
</evidence>
<comment type="catalytic activity">
    <reaction evidence="9">
        <text>S-hexadecanoyl-L-cysteinyl-[protein] + H2O = L-cysteinyl-[protein] + hexadecanoate + H(+)</text>
        <dbReference type="Rhea" id="RHEA:19233"/>
        <dbReference type="Rhea" id="RHEA-COMP:10131"/>
        <dbReference type="Rhea" id="RHEA-COMP:11032"/>
        <dbReference type="ChEBI" id="CHEBI:7896"/>
        <dbReference type="ChEBI" id="CHEBI:15377"/>
        <dbReference type="ChEBI" id="CHEBI:15378"/>
        <dbReference type="ChEBI" id="CHEBI:29950"/>
        <dbReference type="ChEBI" id="CHEBI:74151"/>
        <dbReference type="EC" id="3.1.2.22"/>
    </reaction>
</comment>
<dbReference type="GO" id="GO:0005737">
    <property type="term" value="C:cytoplasm"/>
    <property type="evidence" value="ECO:0007669"/>
    <property type="project" value="TreeGrafter"/>
</dbReference>
<protein>
    <recommendedName>
        <fullName evidence="3">Acyl-protein thioesterase 1</fullName>
        <ecNumber evidence="2">3.1.2.22</ecNumber>
    </recommendedName>
    <alternativeName>
        <fullName evidence="8">Palmitoyl-protein hydrolase</fullName>
    </alternativeName>
</protein>
<proteinExistence type="inferred from homology"/>
<dbReference type="GO" id="GO:0006631">
    <property type="term" value="P:fatty acid metabolic process"/>
    <property type="evidence" value="ECO:0007669"/>
    <property type="project" value="UniProtKB-KW"/>
</dbReference>
<dbReference type="Proteomes" id="UP000235388">
    <property type="component" value="Unassembled WGS sequence"/>
</dbReference>
<evidence type="ECO:0000256" key="2">
    <source>
        <dbReference type="ARBA" id="ARBA00012423"/>
    </source>
</evidence>
<keyword evidence="6" id="KW-0443">Lipid metabolism</keyword>
<evidence type="ECO:0000256" key="8">
    <source>
        <dbReference type="ARBA" id="ARBA00031195"/>
    </source>
</evidence>
<dbReference type="InterPro" id="IPR003140">
    <property type="entry name" value="PLipase/COase/thioEstase"/>
</dbReference>
<dbReference type="EC" id="3.1.2.22" evidence="2"/>
<reference evidence="12 13" key="1">
    <citation type="submission" date="2017-11" db="EMBL/GenBank/DDBJ databases">
        <title>De novo assembly and phasing of dikaryotic genomes from two isolates of Puccinia coronata f. sp. avenae, the causal agent of oat crown rust.</title>
        <authorList>
            <person name="Miller M.E."/>
            <person name="Zhang Y."/>
            <person name="Omidvar V."/>
            <person name="Sperschneider J."/>
            <person name="Schwessinger B."/>
            <person name="Raley C."/>
            <person name="Palmer J.M."/>
            <person name="Garnica D."/>
            <person name="Upadhyaya N."/>
            <person name="Rathjen J."/>
            <person name="Taylor J.M."/>
            <person name="Park R.F."/>
            <person name="Dodds P.N."/>
            <person name="Hirsch C.D."/>
            <person name="Kianian S.F."/>
            <person name="Figueroa M."/>
        </authorList>
    </citation>
    <scope>NUCLEOTIDE SEQUENCE [LARGE SCALE GENOMIC DNA]</scope>
    <source>
        <strain evidence="12">12NC29</strain>
    </source>
</reference>
<comment type="similarity">
    <text evidence="1">Belongs to the AB hydrolase superfamily. AB hydrolase 2 family.</text>
</comment>
<dbReference type="PANTHER" id="PTHR10655:SF17">
    <property type="entry name" value="LYSOPHOSPHOLIPASE-LIKE PROTEIN 1"/>
    <property type="match status" value="1"/>
</dbReference>
<comment type="caution">
    <text evidence="12">The sequence shown here is derived from an EMBL/GenBank/DDBJ whole genome shotgun (WGS) entry which is preliminary data.</text>
</comment>
<comment type="function">
    <text evidence="7">Hydrolyzes fatty acids from S-acylated cysteine residues in proteins with a strong preference for palmitoylated G-alpha proteins over other acyl substrates. Mediates the deacylation of G-alpha proteins such as GPA1 in vivo, but has weak or no activity toward palmitoylated Ras proteins. Has weak lysophospholipase activity in vitro; however such activity may not exist in vivo.</text>
</comment>
<sequence length="315" mass="34820">MTGAENSQPRLRRLTLGALVLALVTLGLLFSTISWDRLAFHPSFNSLFNRLRLPPSATTDSPGMPTPVKKSAAVIFSHGLGDTSAGWSFLAQQLGSRMPWVNWFVPIRLAHRSIVQYIFVPLWRLTLDIMLLILMSNRVFPDAPIQPVSLNMGARMPSWFDILSLRPDAPEDEKGLLESVKTIQALVNKQIQAGIPSERIVVGGFSQGGAISILTGLMCPSPLAGVVSLSGFLTLKDKIKELQGPHVSSLHVFWGHGTHDPVVQYQWGSKSVDFLKEELGMKNVTFKSYPDLVHSASPLELRDFAEWLMTRIPSQ</sequence>
<evidence type="ECO:0000256" key="5">
    <source>
        <dbReference type="ARBA" id="ARBA00022801"/>
    </source>
</evidence>
<evidence type="ECO:0000256" key="6">
    <source>
        <dbReference type="ARBA" id="ARBA00022832"/>
    </source>
</evidence>
<dbReference type="InterPro" id="IPR029058">
    <property type="entry name" value="AB_hydrolase_fold"/>
</dbReference>
<feature type="domain" description="Phospholipase/carboxylesterase/thioesterase" evidence="11">
    <location>
        <begin position="137"/>
        <end position="310"/>
    </location>
</feature>
<accession>A0A2N5ST99</accession>
<evidence type="ECO:0000313" key="13">
    <source>
        <dbReference type="Proteomes" id="UP000235388"/>
    </source>
</evidence>
<dbReference type="Pfam" id="PF02230">
    <property type="entry name" value="Abhydrolase_2"/>
    <property type="match status" value="1"/>
</dbReference>
<keyword evidence="4" id="KW-0719">Serine esterase</keyword>
<dbReference type="OrthoDB" id="2418081at2759"/>
<name>A0A2N5ST99_9BASI</name>
<dbReference type="AlphaFoldDB" id="A0A2N5ST99"/>
<keyword evidence="10" id="KW-0472">Membrane</keyword>
<dbReference type="Gene3D" id="3.40.50.1820">
    <property type="entry name" value="alpha/beta hydrolase"/>
    <property type="match status" value="1"/>
</dbReference>
<dbReference type="SUPFAM" id="SSF53474">
    <property type="entry name" value="alpha/beta-Hydrolases"/>
    <property type="match status" value="1"/>
</dbReference>
<evidence type="ECO:0000256" key="10">
    <source>
        <dbReference type="SAM" id="Phobius"/>
    </source>
</evidence>
<keyword evidence="5" id="KW-0378">Hydrolase</keyword>
<keyword evidence="10" id="KW-1133">Transmembrane helix</keyword>
<evidence type="ECO:0000256" key="1">
    <source>
        <dbReference type="ARBA" id="ARBA00006499"/>
    </source>
</evidence>
<organism evidence="12 13">
    <name type="scientific">Puccinia coronata f. sp. avenae</name>
    <dbReference type="NCBI Taxonomy" id="200324"/>
    <lineage>
        <taxon>Eukaryota</taxon>
        <taxon>Fungi</taxon>
        <taxon>Dikarya</taxon>
        <taxon>Basidiomycota</taxon>
        <taxon>Pucciniomycotina</taxon>
        <taxon>Pucciniomycetes</taxon>
        <taxon>Pucciniales</taxon>
        <taxon>Pucciniaceae</taxon>
        <taxon>Puccinia</taxon>
    </lineage>
</organism>
<dbReference type="GO" id="GO:0008474">
    <property type="term" value="F:palmitoyl-(protein) hydrolase activity"/>
    <property type="evidence" value="ECO:0007669"/>
    <property type="project" value="UniProtKB-EC"/>
</dbReference>
<evidence type="ECO:0000259" key="11">
    <source>
        <dbReference type="Pfam" id="PF02230"/>
    </source>
</evidence>
<evidence type="ECO:0000256" key="9">
    <source>
        <dbReference type="ARBA" id="ARBA00047337"/>
    </source>
</evidence>
<evidence type="ECO:0000313" key="12">
    <source>
        <dbReference type="EMBL" id="PLW16485.1"/>
    </source>
</evidence>
<dbReference type="EMBL" id="PGCJ01000869">
    <property type="protein sequence ID" value="PLW16485.1"/>
    <property type="molecule type" value="Genomic_DNA"/>
</dbReference>
<keyword evidence="6" id="KW-0276">Fatty acid metabolism</keyword>
<dbReference type="PANTHER" id="PTHR10655">
    <property type="entry name" value="LYSOPHOSPHOLIPASE-RELATED"/>
    <property type="match status" value="1"/>
</dbReference>
<dbReference type="InterPro" id="IPR050565">
    <property type="entry name" value="LYPA1-2/EST-like"/>
</dbReference>
<evidence type="ECO:0000256" key="3">
    <source>
        <dbReference type="ARBA" id="ARBA00014923"/>
    </source>
</evidence>
<gene>
    <name evidence="12" type="ORF">PCANC_18573</name>
</gene>
<keyword evidence="13" id="KW-1185">Reference proteome</keyword>
<evidence type="ECO:0000256" key="4">
    <source>
        <dbReference type="ARBA" id="ARBA00022487"/>
    </source>
</evidence>
<dbReference type="GO" id="GO:0052689">
    <property type="term" value="F:carboxylic ester hydrolase activity"/>
    <property type="evidence" value="ECO:0007669"/>
    <property type="project" value="UniProtKB-KW"/>
</dbReference>